<protein>
    <submittedName>
        <fullName evidence="1">Uncharacterized protein</fullName>
    </submittedName>
</protein>
<dbReference type="AlphaFoldDB" id="A0A8X6Q2E2"/>
<dbReference type="EMBL" id="BMAW01121092">
    <property type="protein sequence ID" value="GFT92535.1"/>
    <property type="molecule type" value="Genomic_DNA"/>
</dbReference>
<reference evidence="1" key="1">
    <citation type="submission" date="2020-08" db="EMBL/GenBank/DDBJ databases">
        <title>Multicomponent nature underlies the extraordinary mechanical properties of spider dragline silk.</title>
        <authorList>
            <person name="Kono N."/>
            <person name="Nakamura H."/>
            <person name="Mori M."/>
            <person name="Yoshida Y."/>
            <person name="Ohtoshi R."/>
            <person name="Malay A.D."/>
            <person name="Moran D.A.P."/>
            <person name="Tomita M."/>
            <person name="Numata K."/>
            <person name="Arakawa K."/>
        </authorList>
    </citation>
    <scope>NUCLEOTIDE SEQUENCE</scope>
</reference>
<dbReference type="Proteomes" id="UP000887013">
    <property type="component" value="Unassembled WGS sequence"/>
</dbReference>
<comment type="caution">
    <text evidence="1">The sequence shown here is derived from an EMBL/GenBank/DDBJ whole genome shotgun (WGS) entry which is preliminary data.</text>
</comment>
<organism evidence="1 2">
    <name type="scientific">Nephila pilipes</name>
    <name type="common">Giant wood spider</name>
    <name type="synonym">Nephila maculata</name>
    <dbReference type="NCBI Taxonomy" id="299642"/>
    <lineage>
        <taxon>Eukaryota</taxon>
        <taxon>Metazoa</taxon>
        <taxon>Ecdysozoa</taxon>
        <taxon>Arthropoda</taxon>
        <taxon>Chelicerata</taxon>
        <taxon>Arachnida</taxon>
        <taxon>Araneae</taxon>
        <taxon>Araneomorphae</taxon>
        <taxon>Entelegynae</taxon>
        <taxon>Araneoidea</taxon>
        <taxon>Nephilidae</taxon>
        <taxon>Nephila</taxon>
    </lineage>
</organism>
<accession>A0A8X6Q2E2</accession>
<evidence type="ECO:0000313" key="1">
    <source>
        <dbReference type="EMBL" id="GFT92535.1"/>
    </source>
</evidence>
<sequence length="97" mass="10987">MVFPTPSSAELCRKMKRMIDIDVGCDIENNLNKDDALCLFLAFSTAYSQHRSPLKCACNSEWLRSQHELASLLITPECFDGTDIAAASLHLWRPWVK</sequence>
<gene>
    <name evidence="1" type="ORF">NPIL_526341</name>
</gene>
<name>A0A8X6Q2E2_NEPPI</name>
<keyword evidence="2" id="KW-1185">Reference proteome</keyword>
<proteinExistence type="predicted"/>
<evidence type="ECO:0000313" key="2">
    <source>
        <dbReference type="Proteomes" id="UP000887013"/>
    </source>
</evidence>